<feature type="binding site" evidence="5">
    <location>
        <begin position="13"/>
        <end position="18"/>
    </location>
    <ligand>
        <name>ATP</name>
        <dbReference type="ChEBI" id="CHEBI:30616"/>
    </ligand>
</feature>
<proteinExistence type="inferred from homology"/>
<dbReference type="GO" id="GO:0015937">
    <property type="term" value="P:coenzyme A biosynthetic process"/>
    <property type="evidence" value="ECO:0007669"/>
    <property type="project" value="UniProtKB-UniRule"/>
</dbReference>
<comment type="pathway">
    <text evidence="5">Cofactor biosynthesis; coenzyme A biosynthesis; CoA from (R)-pantothenate: step 5/5.</text>
</comment>
<keyword evidence="4 5" id="KW-0173">Coenzyme A biosynthesis</keyword>
<keyword evidence="5" id="KW-0963">Cytoplasm</keyword>
<evidence type="ECO:0000313" key="7">
    <source>
        <dbReference type="EMBL" id="MBK7416715.1"/>
    </source>
</evidence>
<keyword evidence="3 5" id="KW-0067">ATP-binding</keyword>
<gene>
    <name evidence="5" type="primary">coaE</name>
    <name evidence="7" type="ORF">IPJ38_18035</name>
</gene>
<dbReference type="InterPro" id="IPR001977">
    <property type="entry name" value="Depp_CoAkinase"/>
</dbReference>
<protein>
    <recommendedName>
        <fullName evidence="5 6">Dephospho-CoA kinase</fullName>
        <ecNumber evidence="5 6">2.7.1.24</ecNumber>
    </recommendedName>
    <alternativeName>
        <fullName evidence="5">Dephosphocoenzyme A kinase</fullName>
    </alternativeName>
</protein>
<dbReference type="NCBIfam" id="TIGR00152">
    <property type="entry name" value="dephospho-CoA kinase"/>
    <property type="match status" value="1"/>
</dbReference>
<dbReference type="Gene3D" id="3.40.50.300">
    <property type="entry name" value="P-loop containing nucleotide triphosphate hydrolases"/>
    <property type="match status" value="1"/>
</dbReference>
<keyword evidence="2 5" id="KW-0547">Nucleotide-binding</keyword>
<dbReference type="HAMAP" id="MF_00376">
    <property type="entry name" value="Dephospho_CoA_kinase"/>
    <property type="match status" value="1"/>
</dbReference>
<evidence type="ECO:0000256" key="1">
    <source>
        <dbReference type="ARBA" id="ARBA00009018"/>
    </source>
</evidence>
<keyword evidence="5 7" id="KW-0418">Kinase</keyword>
<evidence type="ECO:0000256" key="2">
    <source>
        <dbReference type="ARBA" id="ARBA00022741"/>
    </source>
</evidence>
<evidence type="ECO:0000256" key="4">
    <source>
        <dbReference type="ARBA" id="ARBA00022993"/>
    </source>
</evidence>
<dbReference type="GO" id="GO:0004140">
    <property type="term" value="F:dephospho-CoA kinase activity"/>
    <property type="evidence" value="ECO:0007669"/>
    <property type="project" value="UniProtKB-UniRule"/>
</dbReference>
<dbReference type="PANTHER" id="PTHR10695">
    <property type="entry name" value="DEPHOSPHO-COA KINASE-RELATED"/>
    <property type="match status" value="1"/>
</dbReference>
<evidence type="ECO:0000256" key="5">
    <source>
        <dbReference type="HAMAP-Rule" id="MF_00376"/>
    </source>
</evidence>
<dbReference type="AlphaFoldDB" id="A0A935KC56"/>
<keyword evidence="5 7" id="KW-0808">Transferase</keyword>
<organism evidence="7 8">
    <name type="scientific">Candidatus Dechloromonas phosphorivorans</name>
    <dbReference type="NCBI Taxonomy" id="2899244"/>
    <lineage>
        <taxon>Bacteria</taxon>
        <taxon>Pseudomonadati</taxon>
        <taxon>Pseudomonadota</taxon>
        <taxon>Betaproteobacteria</taxon>
        <taxon>Rhodocyclales</taxon>
        <taxon>Azonexaceae</taxon>
        <taxon>Dechloromonas</taxon>
    </lineage>
</organism>
<comment type="catalytic activity">
    <reaction evidence="5">
        <text>3'-dephospho-CoA + ATP = ADP + CoA + H(+)</text>
        <dbReference type="Rhea" id="RHEA:18245"/>
        <dbReference type="ChEBI" id="CHEBI:15378"/>
        <dbReference type="ChEBI" id="CHEBI:30616"/>
        <dbReference type="ChEBI" id="CHEBI:57287"/>
        <dbReference type="ChEBI" id="CHEBI:57328"/>
        <dbReference type="ChEBI" id="CHEBI:456216"/>
        <dbReference type="EC" id="2.7.1.24"/>
    </reaction>
</comment>
<comment type="function">
    <text evidence="5">Catalyzes the phosphorylation of the 3'-hydroxyl group of dephosphocoenzyme A to form coenzyme A.</text>
</comment>
<evidence type="ECO:0000256" key="3">
    <source>
        <dbReference type="ARBA" id="ARBA00022840"/>
    </source>
</evidence>
<accession>A0A935KC56</accession>
<reference evidence="7 8" key="1">
    <citation type="submission" date="2020-10" db="EMBL/GenBank/DDBJ databases">
        <title>Connecting structure to function with the recovery of over 1000 high-quality activated sludge metagenome-assembled genomes encoding full-length rRNA genes using long-read sequencing.</title>
        <authorList>
            <person name="Singleton C.M."/>
            <person name="Petriglieri F."/>
            <person name="Kristensen J.M."/>
            <person name="Kirkegaard R.H."/>
            <person name="Michaelsen T.Y."/>
            <person name="Andersen M.H."/>
            <person name="Karst S.M."/>
            <person name="Dueholm M.S."/>
            <person name="Nielsen P.H."/>
            <person name="Albertsen M."/>
        </authorList>
    </citation>
    <scope>NUCLEOTIDE SEQUENCE [LARGE SCALE GENOMIC DNA]</scope>
    <source>
        <strain evidence="7">EsbW_18-Q3-R4-48_BATAC.463</strain>
    </source>
</reference>
<name>A0A935KC56_9RHOO</name>
<dbReference type="EMBL" id="JADJMS010000046">
    <property type="protein sequence ID" value="MBK7416715.1"/>
    <property type="molecule type" value="Genomic_DNA"/>
</dbReference>
<dbReference type="Proteomes" id="UP000739411">
    <property type="component" value="Unassembled WGS sequence"/>
</dbReference>
<dbReference type="GO" id="GO:0005524">
    <property type="term" value="F:ATP binding"/>
    <property type="evidence" value="ECO:0007669"/>
    <property type="project" value="UniProtKB-UniRule"/>
</dbReference>
<sequence>MSGFVVGLTGGIGSGKSTVADLFVVQGAALVDTDVIAHQLTAAGGAAMPQIVATFGHEIADAQGALDRVAMRRMVFTDSSARGRLEAILHPLIRQISDQRCAESSAPYVILAVPLLVESGSYSERCDRIAVVDCPETVQISRVMARNGLSENEVRAILKVQASREQRLAIANEVIDNGAGLTNLYPRVAELHLKYLALSSEKAKANC</sequence>
<dbReference type="CDD" id="cd02022">
    <property type="entry name" value="DPCK"/>
    <property type="match status" value="1"/>
</dbReference>
<comment type="caution">
    <text evidence="7">The sequence shown here is derived from an EMBL/GenBank/DDBJ whole genome shotgun (WGS) entry which is preliminary data.</text>
</comment>
<dbReference type="PROSITE" id="PS51219">
    <property type="entry name" value="DPCK"/>
    <property type="match status" value="1"/>
</dbReference>
<dbReference type="EC" id="2.7.1.24" evidence="5 6"/>
<dbReference type="PANTHER" id="PTHR10695:SF46">
    <property type="entry name" value="BIFUNCTIONAL COENZYME A SYNTHASE-RELATED"/>
    <property type="match status" value="1"/>
</dbReference>
<comment type="similarity">
    <text evidence="1 5">Belongs to the CoaE family.</text>
</comment>
<dbReference type="GO" id="GO:0005737">
    <property type="term" value="C:cytoplasm"/>
    <property type="evidence" value="ECO:0007669"/>
    <property type="project" value="UniProtKB-SubCell"/>
</dbReference>
<comment type="subcellular location">
    <subcellularLocation>
        <location evidence="5">Cytoplasm</location>
    </subcellularLocation>
</comment>
<dbReference type="InterPro" id="IPR027417">
    <property type="entry name" value="P-loop_NTPase"/>
</dbReference>
<dbReference type="SUPFAM" id="SSF52540">
    <property type="entry name" value="P-loop containing nucleoside triphosphate hydrolases"/>
    <property type="match status" value="1"/>
</dbReference>
<dbReference type="Pfam" id="PF01121">
    <property type="entry name" value="CoaE"/>
    <property type="match status" value="1"/>
</dbReference>
<evidence type="ECO:0000256" key="6">
    <source>
        <dbReference type="NCBIfam" id="TIGR00152"/>
    </source>
</evidence>
<evidence type="ECO:0000313" key="8">
    <source>
        <dbReference type="Proteomes" id="UP000739411"/>
    </source>
</evidence>